<organism evidence="2 3">
    <name type="scientific">Cordylochernes scorpioides</name>
    <dbReference type="NCBI Taxonomy" id="51811"/>
    <lineage>
        <taxon>Eukaryota</taxon>
        <taxon>Metazoa</taxon>
        <taxon>Ecdysozoa</taxon>
        <taxon>Arthropoda</taxon>
        <taxon>Chelicerata</taxon>
        <taxon>Arachnida</taxon>
        <taxon>Pseudoscorpiones</taxon>
        <taxon>Cheliferoidea</taxon>
        <taxon>Chernetidae</taxon>
        <taxon>Cordylochernes</taxon>
    </lineage>
</organism>
<feature type="transmembrane region" description="Helical" evidence="1">
    <location>
        <begin position="22"/>
        <end position="45"/>
    </location>
</feature>
<evidence type="ECO:0000256" key="1">
    <source>
        <dbReference type="SAM" id="Phobius"/>
    </source>
</evidence>
<keyword evidence="1" id="KW-0472">Membrane</keyword>
<dbReference type="Proteomes" id="UP001235939">
    <property type="component" value="Chromosome 15"/>
</dbReference>
<keyword evidence="1" id="KW-1133">Transmembrane helix</keyword>
<gene>
    <name evidence="2" type="ORF">LAZ67_15000548</name>
</gene>
<proteinExistence type="predicted"/>
<evidence type="ECO:0000313" key="3">
    <source>
        <dbReference type="Proteomes" id="UP001235939"/>
    </source>
</evidence>
<feature type="transmembrane region" description="Helical" evidence="1">
    <location>
        <begin position="90"/>
        <end position="110"/>
    </location>
</feature>
<sequence length="116" mass="12564">MLAPRVIGDSPRDRGFDGGRALGWRGCLEAVAGATSALFFLGMAYRSASLYHPQRSAIQHLKSQRRPLARKSPPTPLCDCSVLRAGAVQILLISAGLGSFGLYTPFLYLVRHLLPL</sequence>
<keyword evidence="1" id="KW-0812">Transmembrane</keyword>
<accession>A0ABY6LBP2</accession>
<reference evidence="2 3" key="1">
    <citation type="submission" date="2022-01" db="EMBL/GenBank/DDBJ databases">
        <title>A chromosomal length assembly of Cordylochernes scorpioides.</title>
        <authorList>
            <person name="Zeh D."/>
            <person name="Zeh J."/>
        </authorList>
    </citation>
    <scope>NUCLEOTIDE SEQUENCE [LARGE SCALE GENOMIC DNA]</scope>
    <source>
        <strain evidence="2">IN4F17</strain>
        <tissue evidence="2">Whole Body</tissue>
    </source>
</reference>
<name>A0ABY6LBP2_9ARAC</name>
<protein>
    <submittedName>
        <fullName evidence="2">Uncharacterized protein</fullName>
    </submittedName>
</protein>
<keyword evidence="3" id="KW-1185">Reference proteome</keyword>
<evidence type="ECO:0000313" key="2">
    <source>
        <dbReference type="EMBL" id="UYV77338.1"/>
    </source>
</evidence>
<dbReference type="EMBL" id="CP092877">
    <property type="protein sequence ID" value="UYV77338.1"/>
    <property type="molecule type" value="Genomic_DNA"/>
</dbReference>